<dbReference type="PANTHER" id="PTHR21240:SF28">
    <property type="entry name" value="ISO-OROTATE DECARBOXYLASE (EUROFUNG)"/>
    <property type="match status" value="1"/>
</dbReference>
<evidence type="ECO:0000313" key="4">
    <source>
        <dbReference type="Proteomes" id="UP000639396"/>
    </source>
</evidence>
<evidence type="ECO:0000259" key="2">
    <source>
        <dbReference type="Pfam" id="PF04909"/>
    </source>
</evidence>
<evidence type="ECO:0000313" key="3">
    <source>
        <dbReference type="EMBL" id="MBD2862171.1"/>
    </source>
</evidence>
<reference evidence="3" key="1">
    <citation type="submission" date="2020-09" db="EMBL/GenBank/DDBJ databases">
        <title>A novel bacterium of genus Paenibacillus, isolated from South China Sea.</title>
        <authorList>
            <person name="Huang H."/>
            <person name="Mo K."/>
            <person name="Hu Y."/>
        </authorList>
    </citation>
    <scope>NUCLEOTIDE SEQUENCE</scope>
    <source>
        <strain evidence="3">IB182363</strain>
    </source>
</reference>
<dbReference type="EMBL" id="JACXJA010000009">
    <property type="protein sequence ID" value="MBD2862171.1"/>
    <property type="molecule type" value="Genomic_DNA"/>
</dbReference>
<keyword evidence="1" id="KW-0456">Lyase</keyword>
<dbReference type="AlphaFoldDB" id="A0A927GYR4"/>
<dbReference type="Pfam" id="PF04909">
    <property type="entry name" value="Amidohydro_2"/>
    <property type="match status" value="1"/>
</dbReference>
<gene>
    <name evidence="3" type="ORF">IDH45_09270</name>
</gene>
<comment type="caution">
    <text evidence="3">The sequence shown here is derived from an EMBL/GenBank/DDBJ whole genome shotgun (WGS) entry which is preliminary data.</text>
</comment>
<dbReference type="PANTHER" id="PTHR21240">
    <property type="entry name" value="2-AMINO-3-CARBOXYLMUCONATE-6-SEMIALDEHYDE DECARBOXYLASE"/>
    <property type="match status" value="1"/>
</dbReference>
<evidence type="ECO:0000256" key="1">
    <source>
        <dbReference type="ARBA" id="ARBA00023239"/>
    </source>
</evidence>
<dbReference type="GO" id="GO:0019748">
    <property type="term" value="P:secondary metabolic process"/>
    <property type="evidence" value="ECO:0007669"/>
    <property type="project" value="TreeGrafter"/>
</dbReference>
<dbReference type="InterPro" id="IPR032465">
    <property type="entry name" value="ACMSD"/>
</dbReference>
<dbReference type="GO" id="GO:0005737">
    <property type="term" value="C:cytoplasm"/>
    <property type="evidence" value="ECO:0007669"/>
    <property type="project" value="TreeGrafter"/>
</dbReference>
<dbReference type="InterPro" id="IPR006680">
    <property type="entry name" value="Amidohydro-rel"/>
</dbReference>
<feature type="domain" description="Amidohydrolase-related" evidence="2">
    <location>
        <begin position="73"/>
        <end position="351"/>
    </location>
</feature>
<dbReference type="Gene3D" id="3.20.20.140">
    <property type="entry name" value="Metal-dependent hydrolases"/>
    <property type="match status" value="1"/>
</dbReference>
<keyword evidence="4" id="KW-1185">Reference proteome</keyword>
<dbReference type="SUPFAM" id="SSF51556">
    <property type="entry name" value="Metallo-dependent hydrolases"/>
    <property type="match status" value="1"/>
</dbReference>
<dbReference type="GO" id="GO:0016831">
    <property type="term" value="F:carboxy-lyase activity"/>
    <property type="evidence" value="ECO:0007669"/>
    <property type="project" value="InterPro"/>
</dbReference>
<sequence>MTMNDTPVLIDTDVHNQIGSLLPYLPKAWHDRYHDVGLPYGAQYYSSIGTNRKDAVTDKGGAPGSDPQFLISDHMDRYGIDYAILTGSGVLGLSLDPDPDYGNVLAAACNDRMVDTWLNVSPRFRGSIFVNASDPMAAAAEIRRLASNPSMVQVLMASAARMPYGQRFYHPIYDAAQECGLPVAVHPGTEGKGISGAPTPSGYPTRYMEWHNILPTNYMTHVNSLVCEGVFEKFPKLKFVAIEGGISWLPHLMWRMDKNYKALRESTPWLKRFPSEYIKDHIRLTTQPIEEPDNPEHLLQILHMIEAEKTVMFSSDYPHWDNDNPRMALPRMPKAMKQRILAGTAADLYGLHTRPERKNDLSVDLAEKIAKESEHSPENVWGEDE</sequence>
<name>A0A927GYR4_9BACL</name>
<proteinExistence type="predicted"/>
<dbReference type="InterPro" id="IPR032466">
    <property type="entry name" value="Metal_Hydrolase"/>
</dbReference>
<dbReference type="Proteomes" id="UP000639396">
    <property type="component" value="Unassembled WGS sequence"/>
</dbReference>
<accession>A0A927GYR4</accession>
<protein>
    <submittedName>
        <fullName evidence="3">Amidohydrolase</fullName>
    </submittedName>
</protein>
<organism evidence="3 4">
    <name type="scientific">Paenibacillus oceani</name>
    <dbReference type="NCBI Taxonomy" id="2772510"/>
    <lineage>
        <taxon>Bacteria</taxon>
        <taxon>Bacillati</taxon>
        <taxon>Bacillota</taxon>
        <taxon>Bacilli</taxon>
        <taxon>Bacillales</taxon>
        <taxon>Paenibacillaceae</taxon>
        <taxon>Paenibacillus</taxon>
    </lineage>
</organism>
<dbReference type="GO" id="GO:0016787">
    <property type="term" value="F:hydrolase activity"/>
    <property type="evidence" value="ECO:0007669"/>
    <property type="project" value="InterPro"/>
</dbReference>